<sequence length="912" mass="99031">MGAAEVRVLGPVEVLVDGEPVELPGRRSRQVLAALAVDVGRSVSVERLVDLVWSHDPPKSVRTQVAIQISALRRALGEAVETTAEGYRLRDDAVRVDADRAERALREAREQDCADDAVGLLRAALKLWRAEPLVGLRTPGLEIVVRGLGELRTTLADELYDAELRLGRHREVINELRALVEEDPLRERFRAKLMTALWRSGRKVEALEAYQAGRNLLVEQLGIEPDPKLRDLHQAILADDHAADEADAEPAPPAAVAPAEVPSTSPTFTGREAELAKLLGSTARRLALNGPGGVGKSCLAWQVAAALAPEHPDGQLYVNLHGATPGTEPLAPLDVLRRFLRSLGLPDRDIPSTEDEAAARFRTLTAGRRLLVVLDDALNGSQVRPLLPAGPDATTIVTSRSVLADLEDADHLAVGGMDDVRSVELLARLVGTARVAAEPHAATEVVQQCGRLPLAVKIAGARLVGRPDWALATFAARLRDERNRLDELQYGDLAVRASLAVGWQGLNDTATRLLGLIGTLELDELGLEAAAALDGRAPRAVRRDLDQLVEARLLEPGAGPDRFTVHDLVRLDARERSAQLSATERDEAARRLVHFFLESLRTASRLYAPHSAWRVTTGVADHELRASGMAFADRQAIIDWIRAESGNLVRLAHLAASLGGGELVAYAVALHVPVGSQGYWQERREIYELVLAESTADVAYVQRDLGLVCCHLGLFDRARVVLEQAVRTFRDRGDAYLEADTLVLLAEADGEVDHLRRARALSQRFDDYRLEANALVAMSELLAKGGEYADARGCLEKALDLYRTQGSTTGIGRALGKLGELCQRSGDLEDAASYLSQAVEACRKVGMSLREAARTWDLADVLHDLGHVDEARRHRDAAIELGVRLGAIAPDQVEALKAEPRPPRPGSLRSDP</sequence>
<dbReference type="Gene3D" id="1.25.40.10">
    <property type="entry name" value="Tetratricopeptide repeat domain"/>
    <property type="match status" value="2"/>
</dbReference>
<dbReference type="Pfam" id="PF00486">
    <property type="entry name" value="Trans_reg_C"/>
    <property type="match status" value="1"/>
</dbReference>
<feature type="region of interest" description="Disordered" evidence="5">
    <location>
        <begin position="244"/>
        <end position="266"/>
    </location>
</feature>
<evidence type="ECO:0000256" key="4">
    <source>
        <dbReference type="ARBA" id="ARBA00023163"/>
    </source>
</evidence>
<dbReference type="InterPro" id="IPR051677">
    <property type="entry name" value="AfsR-DnrI-RedD_regulator"/>
</dbReference>
<protein>
    <submittedName>
        <fullName evidence="8">BTAD domain-containing putative transcriptional regulator</fullName>
    </submittedName>
</protein>
<gene>
    <name evidence="8" type="ORF">ACFOUW_20240</name>
</gene>
<feature type="region of interest" description="Disordered" evidence="5">
    <location>
        <begin position="893"/>
        <end position="912"/>
    </location>
</feature>
<name>A0ABV7YDG7_9ACTN</name>
<evidence type="ECO:0000259" key="7">
    <source>
        <dbReference type="SMART" id="SM01043"/>
    </source>
</evidence>
<evidence type="ECO:0000256" key="1">
    <source>
        <dbReference type="ARBA" id="ARBA00005820"/>
    </source>
</evidence>
<dbReference type="PANTHER" id="PTHR35807:SF1">
    <property type="entry name" value="TRANSCRIPTIONAL REGULATOR REDD"/>
    <property type="match status" value="1"/>
</dbReference>
<dbReference type="SUPFAM" id="SSF48452">
    <property type="entry name" value="TPR-like"/>
    <property type="match status" value="2"/>
</dbReference>
<dbReference type="SMART" id="SM00862">
    <property type="entry name" value="Trans_reg_C"/>
    <property type="match status" value="1"/>
</dbReference>
<dbReference type="InterPro" id="IPR005158">
    <property type="entry name" value="BTAD"/>
</dbReference>
<keyword evidence="4" id="KW-0804">Transcription</keyword>
<dbReference type="SUPFAM" id="SSF46894">
    <property type="entry name" value="C-terminal effector domain of the bipartite response regulators"/>
    <property type="match status" value="1"/>
</dbReference>
<accession>A0ABV7YDG7</accession>
<dbReference type="PANTHER" id="PTHR35807">
    <property type="entry name" value="TRANSCRIPTIONAL REGULATOR REDD-RELATED"/>
    <property type="match status" value="1"/>
</dbReference>
<dbReference type="SUPFAM" id="SSF52540">
    <property type="entry name" value="P-loop containing nucleoside triphosphate hydrolases"/>
    <property type="match status" value="1"/>
</dbReference>
<evidence type="ECO:0000256" key="2">
    <source>
        <dbReference type="ARBA" id="ARBA00023015"/>
    </source>
</evidence>
<comment type="similarity">
    <text evidence="1">Belongs to the AfsR/DnrI/RedD regulatory family.</text>
</comment>
<dbReference type="Gene3D" id="1.10.10.10">
    <property type="entry name" value="Winged helix-like DNA-binding domain superfamily/Winged helix DNA-binding domain"/>
    <property type="match status" value="1"/>
</dbReference>
<feature type="domain" description="OmpR/PhoB-type" evidence="6">
    <location>
        <begin position="18"/>
        <end position="89"/>
    </location>
</feature>
<organism evidence="8 9">
    <name type="scientific">Tenggerimyces flavus</name>
    <dbReference type="NCBI Taxonomy" id="1708749"/>
    <lineage>
        <taxon>Bacteria</taxon>
        <taxon>Bacillati</taxon>
        <taxon>Actinomycetota</taxon>
        <taxon>Actinomycetes</taxon>
        <taxon>Propionibacteriales</taxon>
        <taxon>Nocardioidaceae</taxon>
        <taxon>Tenggerimyces</taxon>
    </lineage>
</organism>
<keyword evidence="2" id="KW-0805">Transcription regulation</keyword>
<keyword evidence="3" id="KW-0238">DNA-binding</keyword>
<dbReference type="Pfam" id="PF03704">
    <property type="entry name" value="BTAD"/>
    <property type="match status" value="1"/>
</dbReference>
<evidence type="ECO:0000313" key="9">
    <source>
        <dbReference type="Proteomes" id="UP001595699"/>
    </source>
</evidence>
<evidence type="ECO:0000256" key="3">
    <source>
        <dbReference type="ARBA" id="ARBA00023125"/>
    </source>
</evidence>
<feature type="domain" description="Bacterial transcriptional activator" evidence="7">
    <location>
        <begin position="96"/>
        <end position="237"/>
    </location>
</feature>
<evidence type="ECO:0000256" key="5">
    <source>
        <dbReference type="SAM" id="MobiDB-lite"/>
    </source>
</evidence>
<dbReference type="RefSeq" id="WP_205119739.1">
    <property type="nucleotide sequence ID" value="NZ_JAFBCM010000001.1"/>
</dbReference>
<evidence type="ECO:0000259" key="6">
    <source>
        <dbReference type="SMART" id="SM00862"/>
    </source>
</evidence>
<dbReference type="CDD" id="cd15831">
    <property type="entry name" value="BTAD"/>
    <property type="match status" value="1"/>
</dbReference>
<proteinExistence type="inferred from homology"/>
<dbReference type="Pfam" id="PF13424">
    <property type="entry name" value="TPR_12"/>
    <property type="match status" value="1"/>
</dbReference>
<dbReference type="InterPro" id="IPR019734">
    <property type="entry name" value="TPR_rpt"/>
</dbReference>
<dbReference type="Gene3D" id="3.40.50.300">
    <property type="entry name" value="P-loop containing nucleotide triphosphate hydrolases"/>
    <property type="match status" value="1"/>
</dbReference>
<dbReference type="InterPro" id="IPR036388">
    <property type="entry name" value="WH-like_DNA-bd_sf"/>
</dbReference>
<dbReference type="PRINTS" id="PR00364">
    <property type="entry name" value="DISEASERSIST"/>
</dbReference>
<dbReference type="SMART" id="SM01043">
    <property type="entry name" value="BTAD"/>
    <property type="match status" value="1"/>
</dbReference>
<dbReference type="EMBL" id="JBHRZH010000017">
    <property type="protein sequence ID" value="MFC3763183.1"/>
    <property type="molecule type" value="Genomic_DNA"/>
</dbReference>
<dbReference type="InterPro" id="IPR011990">
    <property type="entry name" value="TPR-like_helical_dom_sf"/>
</dbReference>
<dbReference type="Proteomes" id="UP001595699">
    <property type="component" value="Unassembled WGS sequence"/>
</dbReference>
<dbReference type="InterPro" id="IPR016032">
    <property type="entry name" value="Sig_transdc_resp-reg_C-effctor"/>
</dbReference>
<dbReference type="SMART" id="SM00028">
    <property type="entry name" value="TPR"/>
    <property type="match status" value="3"/>
</dbReference>
<comment type="caution">
    <text evidence="8">The sequence shown here is derived from an EMBL/GenBank/DDBJ whole genome shotgun (WGS) entry which is preliminary data.</text>
</comment>
<evidence type="ECO:0000313" key="8">
    <source>
        <dbReference type="EMBL" id="MFC3763183.1"/>
    </source>
</evidence>
<keyword evidence="9" id="KW-1185">Reference proteome</keyword>
<dbReference type="InterPro" id="IPR001867">
    <property type="entry name" value="OmpR/PhoB-type_DNA-bd"/>
</dbReference>
<dbReference type="InterPro" id="IPR027417">
    <property type="entry name" value="P-loop_NTPase"/>
</dbReference>
<reference evidence="9" key="1">
    <citation type="journal article" date="2019" name="Int. J. Syst. Evol. Microbiol.">
        <title>The Global Catalogue of Microorganisms (GCM) 10K type strain sequencing project: providing services to taxonomists for standard genome sequencing and annotation.</title>
        <authorList>
            <consortium name="The Broad Institute Genomics Platform"/>
            <consortium name="The Broad Institute Genome Sequencing Center for Infectious Disease"/>
            <person name="Wu L."/>
            <person name="Ma J."/>
        </authorList>
    </citation>
    <scope>NUCLEOTIDE SEQUENCE [LARGE SCALE GENOMIC DNA]</scope>
    <source>
        <strain evidence="9">CGMCC 4.7241</strain>
    </source>
</reference>